<dbReference type="AlphaFoldDB" id="A0A834T184"/>
<reference evidence="1" key="1">
    <citation type="submission" date="2020-09" db="EMBL/GenBank/DDBJ databases">
        <title>Genome-Enabled Discovery of Anthraquinone Biosynthesis in Senna tora.</title>
        <authorList>
            <person name="Kang S.-H."/>
            <person name="Pandey R.P."/>
            <person name="Lee C.-M."/>
            <person name="Sim J.-S."/>
            <person name="Jeong J.-T."/>
            <person name="Choi B.-S."/>
            <person name="Jung M."/>
            <person name="Ginzburg D."/>
            <person name="Zhao K."/>
            <person name="Won S.Y."/>
            <person name="Oh T.-J."/>
            <person name="Yu Y."/>
            <person name="Kim N.-H."/>
            <person name="Lee O.R."/>
            <person name="Lee T.-H."/>
            <person name="Bashyal P."/>
            <person name="Kim T.-S."/>
            <person name="Lee W.-H."/>
            <person name="Kawkins C."/>
            <person name="Kim C.-K."/>
            <person name="Kim J.S."/>
            <person name="Ahn B.O."/>
            <person name="Rhee S.Y."/>
            <person name="Sohng J.K."/>
        </authorList>
    </citation>
    <scope>NUCLEOTIDE SEQUENCE</scope>
    <source>
        <tissue evidence="1">Leaf</tissue>
    </source>
</reference>
<dbReference type="EMBL" id="JAAIUW010000010">
    <property type="protein sequence ID" value="KAF7813027.1"/>
    <property type="molecule type" value="Genomic_DNA"/>
</dbReference>
<organism evidence="1 2">
    <name type="scientific">Senna tora</name>
    <dbReference type="NCBI Taxonomy" id="362788"/>
    <lineage>
        <taxon>Eukaryota</taxon>
        <taxon>Viridiplantae</taxon>
        <taxon>Streptophyta</taxon>
        <taxon>Embryophyta</taxon>
        <taxon>Tracheophyta</taxon>
        <taxon>Spermatophyta</taxon>
        <taxon>Magnoliopsida</taxon>
        <taxon>eudicotyledons</taxon>
        <taxon>Gunneridae</taxon>
        <taxon>Pentapetalae</taxon>
        <taxon>rosids</taxon>
        <taxon>fabids</taxon>
        <taxon>Fabales</taxon>
        <taxon>Fabaceae</taxon>
        <taxon>Caesalpinioideae</taxon>
        <taxon>Cassia clade</taxon>
        <taxon>Senna</taxon>
    </lineage>
</organism>
<gene>
    <name evidence="1" type="ORF">G2W53_034003</name>
</gene>
<keyword evidence="2" id="KW-1185">Reference proteome</keyword>
<comment type="caution">
    <text evidence="1">The sequence shown here is derived from an EMBL/GenBank/DDBJ whole genome shotgun (WGS) entry which is preliminary data.</text>
</comment>
<sequence>MAGAAISTARGNNADFRPPVNRYTIRQPQQHVSMSTGLPQTNPYRQLSPQANQAMTFTLKGETYRMVALSLAALRSKPATLATRLHLPPNQFDIKLALLGNYNPEPHPCAYPLLEFSHKKSSSQSRNSPIAN</sequence>
<evidence type="ECO:0000313" key="2">
    <source>
        <dbReference type="Proteomes" id="UP000634136"/>
    </source>
</evidence>
<accession>A0A834T184</accession>
<name>A0A834T184_9FABA</name>
<evidence type="ECO:0000313" key="1">
    <source>
        <dbReference type="EMBL" id="KAF7813027.1"/>
    </source>
</evidence>
<proteinExistence type="predicted"/>
<dbReference type="Proteomes" id="UP000634136">
    <property type="component" value="Unassembled WGS sequence"/>
</dbReference>
<protein>
    <submittedName>
        <fullName evidence="1">Uncharacterized protein</fullName>
    </submittedName>
</protein>